<dbReference type="AlphaFoldDB" id="A0A3L6N2L9"/>
<name>A0A3L6N2L9_FUSOX</name>
<accession>A0A3L6N2L9</accession>
<reference evidence="1 2" key="1">
    <citation type="journal article" date="2018" name="Sci. Rep.">
        <title>Characterisation of pathogen-specific regions and novel effector candidates in Fusarium oxysporum f. sp. cepae.</title>
        <authorList>
            <person name="Armitage A.D."/>
            <person name="Taylor A."/>
            <person name="Sobczyk M.K."/>
            <person name="Baxter L."/>
            <person name="Greenfield B.P."/>
            <person name="Bates H.J."/>
            <person name="Wilson F."/>
            <person name="Jackson A.C."/>
            <person name="Ott S."/>
            <person name="Harrison R.J."/>
            <person name="Clarkson J.P."/>
        </authorList>
    </citation>
    <scope>NUCLEOTIDE SEQUENCE [LARGE SCALE GENOMIC DNA]</scope>
    <source>
        <strain evidence="1 2">FoC_Fus2</strain>
    </source>
</reference>
<dbReference type="Proteomes" id="UP000270866">
    <property type="component" value="Unassembled WGS sequence"/>
</dbReference>
<dbReference type="EMBL" id="MRCU01000010">
    <property type="protein sequence ID" value="RKK10613.1"/>
    <property type="molecule type" value="Genomic_DNA"/>
</dbReference>
<evidence type="ECO:0000313" key="1">
    <source>
        <dbReference type="EMBL" id="RKK10613.1"/>
    </source>
</evidence>
<comment type="caution">
    <text evidence="1">The sequence shown here is derived from an EMBL/GenBank/DDBJ whole genome shotgun (WGS) entry which is preliminary data.</text>
</comment>
<organism evidence="1 2">
    <name type="scientific">Fusarium oxysporum f. sp. cepae</name>
    <dbReference type="NCBI Taxonomy" id="396571"/>
    <lineage>
        <taxon>Eukaryota</taxon>
        <taxon>Fungi</taxon>
        <taxon>Dikarya</taxon>
        <taxon>Ascomycota</taxon>
        <taxon>Pezizomycotina</taxon>
        <taxon>Sordariomycetes</taxon>
        <taxon>Hypocreomycetidae</taxon>
        <taxon>Hypocreales</taxon>
        <taxon>Nectriaceae</taxon>
        <taxon>Fusarium</taxon>
        <taxon>Fusarium oxysporum species complex</taxon>
    </lineage>
</organism>
<protein>
    <submittedName>
        <fullName evidence="1">Uncharacterized protein</fullName>
    </submittedName>
</protein>
<gene>
    <name evidence="1" type="ORF">BFJ65_g14608</name>
</gene>
<proteinExistence type="predicted"/>
<sequence>MDVTKYAAEPESYDILSEFQISDIFSKASITKAQCDDLAAQLLGGPVSATPIQGGNSYTVERKNVPKVVQFRSSQLDMAKLELAQQVYLNFVPQCMYHGILGSFYVYVWDRVPGSAFCRVRRKMFALDMNESHGLGQTVQDFARSVGSDNRDSVNSYLVAHSFLDTQITDKIIRFFALAWVNRSAILGPLPPGFKSIPRNPHMDP</sequence>
<evidence type="ECO:0000313" key="2">
    <source>
        <dbReference type="Proteomes" id="UP000270866"/>
    </source>
</evidence>